<sequence length="63" mass="6623">MQDEDKQPGGISTVPIGNGRCAEAVPTHCARSLTGGGQTAHICLMGQTYVLRITRAGKLILTK</sequence>
<evidence type="ECO:0000313" key="2">
    <source>
        <dbReference type="Proteomes" id="UP000228948"/>
    </source>
</evidence>
<dbReference type="AlphaFoldDB" id="A0A2K8K8A3"/>
<dbReference type="RefSeq" id="WP_084634796.1">
    <property type="nucleotide sequence ID" value="NZ_CP024899.1"/>
</dbReference>
<evidence type="ECO:0000313" key="1">
    <source>
        <dbReference type="EMBL" id="ATX65674.1"/>
    </source>
</evidence>
<name>A0A2K8K8A3_9RHOB</name>
<dbReference type="KEGG" id="rbg:BG454_07415"/>
<keyword evidence="2" id="KW-1185">Reference proteome</keyword>
<accession>A0A2K8K8A3</accession>
<dbReference type="OrthoDB" id="7691333at2"/>
<gene>
    <name evidence="1" type="ORF">BG454_07415</name>
</gene>
<dbReference type="Pfam" id="PF10636">
    <property type="entry name" value="hemP"/>
    <property type="match status" value="1"/>
</dbReference>
<dbReference type="Gene3D" id="2.10.70.10">
    <property type="entry name" value="Complement Module, domain 1"/>
    <property type="match status" value="1"/>
</dbReference>
<proteinExistence type="predicted"/>
<organism evidence="1 2">
    <name type="scientific">Roseinatronobacter bogoriensis subsp. barguzinensis</name>
    <dbReference type="NCBI Taxonomy" id="441209"/>
    <lineage>
        <taxon>Bacteria</taxon>
        <taxon>Pseudomonadati</taxon>
        <taxon>Pseudomonadota</taxon>
        <taxon>Alphaproteobacteria</taxon>
        <taxon>Rhodobacterales</taxon>
        <taxon>Paracoccaceae</taxon>
        <taxon>Roseinatronobacter</taxon>
    </lineage>
</organism>
<reference evidence="1 2" key="1">
    <citation type="submission" date="2017-11" db="EMBL/GenBank/DDBJ databases">
        <title>Revised Sequence and Annotation of the Rhodobaca barguzinensis strain alga05 Genome.</title>
        <authorList>
            <person name="Kopejtka K."/>
            <person name="Tomasch J.M."/>
            <person name="Bunk B."/>
            <person name="Koblizek M."/>
        </authorList>
    </citation>
    <scope>NUCLEOTIDE SEQUENCE [LARGE SCALE GENOMIC DNA]</scope>
    <source>
        <strain evidence="2">alga05</strain>
    </source>
</reference>
<dbReference type="EMBL" id="CP024899">
    <property type="protein sequence ID" value="ATX65674.1"/>
    <property type="molecule type" value="Genomic_DNA"/>
</dbReference>
<dbReference type="InterPro" id="IPR019600">
    <property type="entry name" value="Hemin_uptake_protein_HemP"/>
</dbReference>
<protein>
    <submittedName>
        <fullName evidence="1">Hemin uptake protein HemP</fullName>
    </submittedName>
</protein>
<dbReference type="Proteomes" id="UP000228948">
    <property type="component" value="Chromosome"/>
</dbReference>